<organism evidence="2 3">
    <name type="scientific">Paractinoplanes toevensis</name>
    <dbReference type="NCBI Taxonomy" id="571911"/>
    <lineage>
        <taxon>Bacteria</taxon>
        <taxon>Bacillati</taxon>
        <taxon>Actinomycetota</taxon>
        <taxon>Actinomycetes</taxon>
        <taxon>Micromonosporales</taxon>
        <taxon>Micromonosporaceae</taxon>
        <taxon>Paractinoplanes</taxon>
    </lineage>
</organism>
<dbReference type="InterPro" id="IPR032710">
    <property type="entry name" value="NTF2-like_dom_sf"/>
</dbReference>
<dbReference type="EMBL" id="BOQN01000067">
    <property type="protein sequence ID" value="GIM93520.1"/>
    <property type="molecule type" value="Genomic_DNA"/>
</dbReference>
<evidence type="ECO:0000313" key="2">
    <source>
        <dbReference type="EMBL" id="GIM93520.1"/>
    </source>
</evidence>
<dbReference type="AlphaFoldDB" id="A0A919TFM5"/>
<dbReference type="InterPro" id="IPR037401">
    <property type="entry name" value="SnoaL-like"/>
</dbReference>
<sequence>MNTREVFERAITSGEVRTDHLADDVVIEWPFAAGGPRRIEGRAAFAAMAGTARAALPFRVDAMVIDVVHETADPEVIVAEYHLDGTMSATGERRSSPLIAVIRATGDQITHWREYQDTLAIAQAMTGS</sequence>
<accession>A0A919TFM5</accession>
<protein>
    <recommendedName>
        <fullName evidence="1">SnoaL-like domain-containing protein</fullName>
    </recommendedName>
</protein>
<gene>
    <name evidence="2" type="ORF">Ato02nite_053130</name>
</gene>
<dbReference type="Proteomes" id="UP000677082">
    <property type="component" value="Unassembled WGS sequence"/>
</dbReference>
<comment type="caution">
    <text evidence="2">The sequence shown here is derived from an EMBL/GenBank/DDBJ whole genome shotgun (WGS) entry which is preliminary data.</text>
</comment>
<name>A0A919TFM5_9ACTN</name>
<keyword evidence="3" id="KW-1185">Reference proteome</keyword>
<evidence type="ECO:0000313" key="3">
    <source>
        <dbReference type="Proteomes" id="UP000677082"/>
    </source>
</evidence>
<proteinExistence type="predicted"/>
<feature type="domain" description="SnoaL-like" evidence="1">
    <location>
        <begin position="19"/>
        <end position="112"/>
    </location>
</feature>
<evidence type="ECO:0000259" key="1">
    <source>
        <dbReference type="Pfam" id="PF12680"/>
    </source>
</evidence>
<dbReference type="Pfam" id="PF12680">
    <property type="entry name" value="SnoaL_2"/>
    <property type="match status" value="1"/>
</dbReference>
<reference evidence="2 3" key="1">
    <citation type="submission" date="2021-03" db="EMBL/GenBank/DDBJ databases">
        <title>Whole genome shotgun sequence of Actinoplanes toevensis NBRC 105298.</title>
        <authorList>
            <person name="Komaki H."/>
            <person name="Tamura T."/>
        </authorList>
    </citation>
    <scope>NUCLEOTIDE SEQUENCE [LARGE SCALE GENOMIC DNA]</scope>
    <source>
        <strain evidence="2 3">NBRC 105298</strain>
    </source>
</reference>
<dbReference type="SUPFAM" id="SSF54427">
    <property type="entry name" value="NTF2-like"/>
    <property type="match status" value="1"/>
</dbReference>
<dbReference type="RefSeq" id="WP_213009336.1">
    <property type="nucleotide sequence ID" value="NZ_BOQN01000067.1"/>
</dbReference>
<dbReference type="Gene3D" id="3.10.450.50">
    <property type="match status" value="1"/>
</dbReference>